<feature type="domain" description="Serine-tRNA ligase type 2 tRNA-binding" evidence="15">
    <location>
        <begin position="1"/>
        <end position="160"/>
    </location>
</feature>
<protein>
    <recommendedName>
        <fullName evidence="5">Type-2 serine--tRNA ligase</fullName>
    </recommendedName>
</protein>
<dbReference type="UniPathway" id="UPA00906">
    <property type="reaction ID" value="UER00895"/>
</dbReference>
<dbReference type="GO" id="GO:0046872">
    <property type="term" value="F:metal ion binding"/>
    <property type="evidence" value="ECO:0007669"/>
    <property type="project" value="UniProtKB-KW"/>
</dbReference>
<dbReference type="EMBL" id="LNQE01001483">
    <property type="protein sequence ID" value="KUG16697.1"/>
    <property type="molecule type" value="Genomic_DNA"/>
</dbReference>
<evidence type="ECO:0000256" key="3">
    <source>
        <dbReference type="ARBA" id="ARBA00005951"/>
    </source>
</evidence>
<comment type="subunit">
    <text evidence="4">Homodimer.</text>
</comment>
<evidence type="ECO:0000256" key="8">
    <source>
        <dbReference type="ARBA" id="ARBA00022723"/>
    </source>
</evidence>
<evidence type="ECO:0000256" key="2">
    <source>
        <dbReference type="ARBA" id="ARBA00004496"/>
    </source>
</evidence>
<organism evidence="16">
    <name type="scientific">hydrocarbon metagenome</name>
    <dbReference type="NCBI Taxonomy" id="938273"/>
    <lineage>
        <taxon>unclassified sequences</taxon>
        <taxon>metagenomes</taxon>
        <taxon>ecological metagenomes</taxon>
    </lineage>
</organism>
<evidence type="ECO:0000256" key="10">
    <source>
        <dbReference type="ARBA" id="ARBA00022833"/>
    </source>
</evidence>
<keyword evidence="13 16" id="KW-0030">Aminoacyl-tRNA synthetase</keyword>
<dbReference type="Pfam" id="PF00587">
    <property type="entry name" value="tRNA-synt_2b"/>
    <property type="match status" value="1"/>
</dbReference>
<dbReference type="GO" id="GO:0005737">
    <property type="term" value="C:cytoplasm"/>
    <property type="evidence" value="ECO:0007669"/>
    <property type="project" value="UniProtKB-SubCell"/>
</dbReference>
<dbReference type="InterPro" id="IPR002314">
    <property type="entry name" value="aa-tRNA-synt_IIb"/>
</dbReference>
<comment type="similarity">
    <text evidence="3">Belongs to the class-II aminoacyl-tRNA synthetase family. Type-2 seryl-tRNA synthetase subfamily.</text>
</comment>
<evidence type="ECO:0000259" key="15">
    <source>
        <dbReference type="Pfam" id="PF18490"/>
    </source>
</evidence>
<comment type="caution">
    <text evidence="16">The sequence shown here is derived from an EMBL/GenBank/DDBJ whole genome shotgun (WGS) entry which is preliminary data.</text>
</comment>
<dbReference type="InterPro" id="IPR004503">
    <property type="entry name" value="Ser-tRNA-ligase_2_arc"/>
</dbReference>
<evidence type="ECO:0000256" key="6">
    <source>
        <dbReference type="ARBA" id="ARBA00022490"/>
    </source>
</evidence>
<evidence type="ECO:0000256" key="12">
    <source>
        <dbReference type="ARBA" id="ARBA00022917"/>
    </source>
</evidence>
<evidence type="ECO:0000256" key="7">
    <source>
        <dbReference type="ARBA" id="ARBA00022598"/>
    </source>
</evidence>
<reference evidence="16" key="1">
    <citation type="journal article" date="2015" name="Proc. Natl. Acad. Sci. U.S.A.">
        <title>Networks of energetic and metabolic interactions define dynamics in microbial communities.</title>
        <authorList>
            <person name="Embree M."/>
            <person name="Liu J.K."/>
            <person name="Al-Bassam M.M."/>
            <person name="Zengler K."/>
        </authorList>
    </citation>
    <scope>NUCLEOTIDE SEQUENCE</scope>
</reference>
<accession>A0A0W8F756</accession>
<dbReference type="Gene3D" id="3.30.930.10">
    <property type="entry name" value="Bira Bifunctional Protein, Domain 2"/>
    <property type="match status" value="1"/>
</dbReference>
<name>A0A0W8F756_9ZZZZ</name>
<feature type="domain" description="Aminoacyl-tRNA synthetase class II (G/ P/ S/T)" evidence="14">
    <location>
        <begin position="322"/>
        <end position="474"/>
    </location>
</feature>
<evidence type="ECO:0000256" key="1">
    <source>
        <dbReference type="ARBA" id="ARBA00001947"/>
    </source>
</evidence>
<dbReference type="GO" id="GO:0004828">
    <property type="term" value="F:serine-tRNA ligase activity"/>
    <property type="evidence" value="ECO:0007669"/>
    <property type="project" value="InterPro"/>
</dbReference>
<keyword evidence="11" id="KW-0067">ATP-binding</keyword>
<evidence type="ECO:0000256" key="13">
    <source>
        <dbReference type="ARBA" id="ARBA00023146"/>
    </source>
</evidence>
<dbReference type="SUPFAM" id="SSF55681">
    <property type="entry name" value="Class II aaRS and biotin synthetases"/>
    <property type="match status" value="1"/>
</dbReference>
<gene>
    <name evidence="16" type="ORF">ASZ90_013606</name>
</gene>
<comment type="subcellular location">
    <subcellularLocation>
        <location evidence="2">Cytoplasm</location>
    </subcellularLocation>
</comment>
<evidence type="ECO:0000259" key="14">
    <source>
        <dbReference type="Pfam" id="PF00587"/>
    </source>
</evidence>
<evidence type="ECO:0000313" key="16">
    <source>
        <dbReference type="EMBL" id="KUG16697.1"/>
    </source>
</evidence>
<dbReference type="InterPro" id="IPR041293">
    <property type="entry name" value="SerS_tRNA-bd"/>
</dbReference>
<dbReference type="GO" id="GO:0006434">
    <property type="term" value="P:seryl-tRNA aminoacylation"/>
    <property type="evidence" value="ECO:0007669"/>
    <property type="project" value="InterPro"/>
</dbReference>
<dbReference type="AlphaFoldDB" id="A0A0W8F756"/>
<dbReference type="InterPro" id="IPR045864">
    <property type="entry name" value="aa-tRNA-synth_II/BPL/LPL"/>
</dbReference>
<dbReference type="NCBIfam" id="NF002120">
    <property type="entry name" value="PRK00960.1"/>
    <property type="match status" value="1"/>
</dbReference>
<keyword evidence="10" id="KW-0862">Zinc</keyword>
<dbReference type="Pfam" id="PF18490">
    <property type="entry name" value="tRNA_bind_4"/>
    <property type="match status" value="1"/>
</dbReference>
<evidence type="ECO:0000256" key="5">
    <source>
        <dbReference type="ARBA" id="ARBA00018541"/>
    </source>
</evidence>
<evidence type="ECO:0000256" key="4">
    <source>
        <dbReference type="ARBA" id="ARBA00011738"/>
    </source>
</evidence>
<sequence>MRFHLEASLRLSADAGAAEKAISDFIRDAGPILEKGAPEGQGAKITEWRLAKNRIDLVIDSDRYVRAHDALLRLRRPLSELLGKQYRIGVRGMDVTAFEIEVESDREIAHRIPYVREMRHEGGRLRLILDVGEGGTLGQSEIENRIPDRIVSLLEEKLEKGYGGKTEHWELLWESEKREPKFRADPTEEMQKAGWIKHGSARGQWIYGPQATHLFRTFEAIVLEEIIGPLGYQEMIFPKLDTWDVWKKSGHAQGVYPEIYFVCPPKTRDPAFWEEVMDYYKVTHEVPLELVKEKIDLPIGGMCYAQCPTFWGFLQGMTLPNGELPMRVFDRSGTSHRYESGGIHGIERVDEFHRIEIVWLGTKEHTLEEAEKLKGCYKHIFEDILELTWRTAWVTPWFMAQEGKTGLSEMTGAGTVDYEAILPYNGNWIEFQNLSVNGEKYPKGFTVKAQSGEALWSGCSGVGLERWASAFLSQKGLDPSNWPEEFRRRFGEMPKGIRFL</sequence>
<dbReference type="GO" id="GO:0005524">
    <property type="term" value="F:ATP binding"/>
    <property type="evidence" value="ECO:0007669"/>
    <property type="project" value="UniProtKB-KW"/>
</dbReference>
<proteinExistence type="inferred from homology"/>
<evidence type="ECO:0000256" key="9">
    <source>
        <dbReference type="ARBA" id="ARBA00022741"/>
    </source>
</evidence>
<comment type="cofactor">
    <cofactor evidence="1">
        <name>Zn(2+)</name>
        <dbReference type="ChEBI" id="CHEBI:29105"/>
    </cofactor>
</comment>
<keyword evidence="8" id="KW-0479">Metal-binding</keyword>
<keyword evidence="6" id="KW-0963">Cytoplasm</keyword>
<keyword evidence="12" id="KW-0648">Protein biosynthesis</keyword>
<dbReference type="Gene3D" id="3.30.70.1920">
    <property type="match status" value="1"/>
</dbReference>
<dbReference type="HAMAP" id="MF_01278">
    <property type="entry name" value="Ser_tRNA_synth_type2"/>
    <property type="match status" value="1"/>
</dbReference>
<keyword evidence="9" id="KW-0547">Nucleotide-binding</keyword>
<keyword evidence="7 16" id="KW-0436">Ligase</keyword>
<evidence type="ECO:0000256" key="11">
    <source>
        <dbReference type="ARBA" id="ARBA00022840"/>
    </source>
</evidence>